<dbReference type="Proteomes" id="UP000675880">
    <property type="component" value="Unassembled WGS sequence"/>
</dbReference>
<gene>
    <name evidence="1" type="ORF">NSPZN2_10516</name>
</gene>
<name>A0ABM8QHY1_9BACT</name>
<evidence type="ECO:0000313" key="2">
    <source>
        <dbReference type="Proteomes" id="UP000675880"/>
    </source>
</evidence>
<keyword evidence="2" id="KW-1185">Reference proteome</keyword>
<accession>A0ABM8QHY1</accession>
<comment type="caution">
    <text evidence="1">The sequence shown here is derived from an EMBL/GenBank/DDBJ whole genome shotgun (WGS) entry which is preliminary data.</text>
</comment>
<proteinExistence type="predicted"/>
<reference evidence="1 2" key="1">
    <citation type="submission" date="2021-02" db="EMBL/GenBank/DDBJ databases">
        <authorList>
            <person name="Han P."/>
        </authorList>
    </citation>
    <scope>NUCLEOTIDE SEQUENCE [LARGE SCALE GENOMIC DNA]</scope>
    <source>
        <strain evidence="1">Candidatus Nitrospira sp. ZN2</strain>
    </source>
</reference>
<protein>
    <submittedName>
        <fullName evidence="1">Uncharacterized protein</fullName>
    </submittedName>
</protein>
<dbReference type="EMBL" id="CAJNBJ010000001">
    <property type="protein sequence ID" value="CAE6697140.1"/>
    <property type="molecule type" value="Genomic_DNA"/>
</dbReference>
<sequence length="33" mass="3594">MTLRASYHLTHTLEGLLITPAKDQAGIDPAETE</sequence>
<evidence type="ECO:0000313" key="1">
    <source>
        <dbReference type="EMBL" id="CAE6697140.1"/>
    </source>
</evidence>
<organism evidence="1 2">
    <name type="scientific">Nitrospira defluvii</name>
    <dbReference type="NCBI Taxonomy" id="330214"/>
    <lineage>
        <taxon>Bacteria</taxon>
        <taxon>Pseudomonadati</taxon>
        <taxon>Nitrospirota</taxon>
        <taxon>Nitrospiria</taxon>
        <taxon>Nitrospirales</taxon>
        <taxon>Nitrospiraceae</taxon>
        <taxon>Nitrospira</taxon>
    </lineage>
</organism>